<dbReference type="CDD" id="cd03216">
    <property type="entry name" value="ABC_Carb_Monos_I"/>
    <property type="match status" value="1"/>
</dbReference>
<evidence type="ECO:0000256" key="7">
    <source>
        <dbReference type="ARBA" id="ARBA00022741"/>
    </source>
</evidence>
<dbReference type="GO" id="GO:0005524">
    <property type="term" value="F:ATP binding"/>
    <property type="evidence" value="ECO:0007669"/>
    <property type="project" value="UniProtKB-KW"/>
</dbReference>
<dbReference type="InterPro" id="IPR017871">
    <property type="entry name" value="ABC_transporter-like_CS"/>
</dbReference>
<dbReference type="SMART" id="SM00382">
    <property type="entry name" value="AAA"/>
    <property type="match status" value="2"/>
</dbReference>
<sequence>MLMKTPILKMTNIVKEFPGVKALDGVNIELYEGKVMALMGENGAGKSTLMKILSGVYKKDSGEIFYKGQKEDIKGPKDATNKGIAIIHQELNLVNDLSIGENIFLGREPKKGFRIDFNKLHADSQVLLKRLNIDKDSRELVENLSIGEKQMIEIAKALSLDAKIIIMDEPTDALTDKETYSLFKVINELKADNKAIVYISHRLKEIFELCDYITVLRDGKFIGQEEICNLDEDKMIEMMVGRKLTDQFPHLKVEKGETILKLENVSNKFVKDISFEVKAGEILGISGLMGAGRSELAKTIYGHLSLESGRIIKKGKELNLKSSSDGVKNRIAYVSEDRKGDGLILDLSIRENMTLSSLERISKSFVVDKNKEKERVNSYIDRIRIKTPNMEQLIKNLSGGNQQKVAIAKALMIHPDVLILDEPTRGVDVGAKKEIYDLINEFKSQGKAIIMISSEMPEILGLSDRILVLSHGEITGEFDIKEATQEKILKCAVEIKEGHRDVISSEETA</sequence>
<evidence type="ECO:0000259" key="11">
    <source>
        <dbReference type="PROSITE" id="PS50893"/>
    </source>
</evidence>
<protein>
    <submittedName>
        <fullName evidence="12">Sugar ABC transporter ATP-binding protein</fullName>
    </submittedName>
</protein>
<evidence type="ECO:0000256" key="3">
    <source>
        <dbReference type="ARBA" id="ARBA00022448"/>
    </source>
</evidence>
<feature type="domain" description="ABC transporter" evidence="11">
    <location>
        <begin position="8"/>
        <end position="243"/>
    </location>
</feature>
<dbReference type="InterPro" id="IPR050107">
    <property type="entry name" value="ABC_carbohydrate_import_ATPase"/>
</dbReference>
<comment type="caution">
    <text evidence="12">The sequence shown here is derived from an EMBL/GenBank/DDBJ whole genome shotgun (WGS) entry which is preliminary data.</text>
</comment>
<reference evidence="12" key="1">
    <citation type="submission" date="2022-07" db="EMBL/GenBank/DDBJ databases">
        <title>Enhanced cultured diversity of the mouse gut microbiota enables custom-made synthetic communities.</title>
        <authorList>
            <person name="Afrizal A."/>
        </authorList>
    </citation>
    <scope>NUCLEOTIDE SEQUENCE</scope>
    <source>
        <strain evidence="12">DSM 29186</strain>
    </source>
</reference>
<keyword evidence="10" id="KW-0472">Membrane</keyword>
<dbReference type="GO" id="GO:0005886">
    <property type="term" value="C:plasma membrane"/>
    <property type="evidence" value="ECO:0007669"/>
    <property type="project" value="UniProtKB-SubCell"/>
</dbReference>
<dbReference type="PANTHER" id="PTHR43790:SF3">
    <property type="entry name" value="D-ALLOSE IMPORT ATP-BINDING PROTEIN ALSA-RELATED"/>
    <property type="match status" value="1"/>
</dbReference>
<gene>
    <name evidence="12" type="primary">gguA</name>
    <name evidence="12" type="ORF">NSA58_10950</name>
</gene>
<dbReference type="PANTHER" id="PTHR43790">
    <property type="entry name" value="CARBOHYDRATE TRANSPORT ATP-BINDING PROTEIN MG119-RELATED"/>
    <property type="match status" value="1"/>
</dbReference>
<evidence type="ECO:0000256" key="5">
    <source>
        <dbReference type="ARBA" id="ARBA00022597"/>
    </source>
</evidence>
<accession>A0A9X2S4D7</accession>
<dbReference type="FunFam" id="3.40.50.300:FF:000126">
    <property type="entry name" value="Galactose/methyl galactoside import ATP-binding protein MglA"/>
    <property type="match status" value="1"/>
</dbReference>
<dbReference type="FunFam" id="3.40.50.300:FF:000127">
    <property type="entry name" value="Ribose import ATP-binding protein RbsA"/>
    <property type="match status" value="1"/>
</dbReference>
<evidence type="ECO:0000256" key="1">
    <source>
        <dbReference type="ARBA" id="ARBA00004202"/>
    </source>
</evidence>
<name>A0A9X2S4D7_9FIRM</name>
<keyword evidence="4" id="KW-1003">Cell membrane</keyword>
<dbReference type="PROSITE" id="PS00211">
    <property type="entry name" value="ABC_TRANSPORTER_1"/>
    <property type="match status" value="1"/>
</dbReference>
<keyword evidence="9" id="KW-1278">Translocase</keyword>
<dbReference type="CDD" id="cd03215">
    <property type="entry name" value="ABC_Carb_Monos_II"/>
    <property type="match status" value="1"/>
</dbReference>
<dbReference type="EMBL" id="JANKBY010000128">
    <property type="protein sequence ID" value="MCR1823306.1"/>
    <property type="molecule type" value="Genomic_DNA"/>
</dbReference>
<dbReference type="InterPro" id="IPR003439">
    <property type="entry name" value="ABC_transporter-like_ATP-bd"/>
</dbReference>
<dbReference type="Pfam" id="PF00005">
    <property type="entry name" value="ABC_tran"/>
    <property type="match status" value="2"/>
</dbReference>
<proteinExistence type="predicted"/>
<organism evidence="12 13">
    <name type="scientific">Terrisporobacter muris</name>
    <dbReference type="NCBI Taxonomy" id="2963284"/>
    <lineage>
        <taxon>Bacteria</taxon>
        <taxon>Bacillati</taxon>
        <taxon>Bacillota</taxon>
        <taxon>Clostridia</taxon>
        <taxon>Peptostreptococcales</taxon>
        <taxon>Peptostreptococcaceae</taxon>
        <taxon>Terrisporobacter</taxon>
    </lineage>
</organism>
<keyword evidence="7" id="KW-0547">Nucleotide-binding</keyword>
<dbReference type="AlphaFoldDB" id="A0A9X2S4D7"/>
<feature type="domain" description="ABC transporter" evidence="11">
    <location>
        <begin position="254"/>
        <end position="496"/>
    </location>
</feature>
<evidence type="ECO:0000313" key="12">
    <source>
        <dbReference type="EMBL" id="MCR1823306.1"/>
    </source>
</evidence>
<keyword evidence="5" id="KW-0762">Sugar transport</keyword>
<comment type="subcellular location">
    <subcellularLocation>
        <location evidence="2">Cell inner membrane</location>
    </subcellularLocation>
    <subcellularLocation>
        <location evidence="1">Cell membrane</location>
        <topology evidence="1">Peripheral membrane protein</topology>
    </subcellularLocation>
</comment>
<evidence type="ECO:0000256" key="8">
    <source>
        <dbReference type="ARBA" id="ARBA00022840"/>
    </source>
</evidence>
<evidence type="ECO:0000256" key="6">
    <source>
        <dbReference type="ARBA" id="ARBA00022737"/>
    </source>
</evidence>
<evidence type="ECO:0000256" key="9">
    <source>
        <dbReference type="ARBA" id="ARBA00022967"/>
    </source>
</evidence>
<dbReference type="Proteomes" id="UP001140817">
    <property type="component" value="Unassembled WGS sequence"/>
</dbReference>
<keyword evidence="6" id="KW-0677">Repeat</keyword>
<dbReference type="GO" id="GO:0015749">
    <property type="term" value="P:monosaccharide transmembrane transport"/>
    <property type="evidence" value="ECO:0007669"/>
    <property type="project" value="UniProtKB-ARBA"/>
</dbReference>
<dbReference type="PROSITE" id="PS50893">
    <property type="entry name" value="ABC_TRANSPORTER_2"/>
    <property type="match status" value="2"/>
</dbReference>
<dbReference type="InterPro" id="IPR027417">
    <property type="entry name" value="P-loop_NTPase"/>
</dbReference>
<dbReference type="GO" id="GO:0016887">
    <property type="term" value="F:ATP hydrolysis activity"/>
    <property type="evidence" value="ECO:0007669"/>
    <property type="project" value="InterPro"/>
</dbReference>
<evidence type="ECO:0000256" key="4">
    <source>
        <dbReference type="ARBA" id="ARBA00022475"/>
    </source>
</evidence>
<evidence type="ECO:0000256" key="10">
    <source>
        <dbReference type="ARBA" id="ARBA00023136"/>
    </source>
</evidence>
<keyword evidence="3" id="KW-0813">Transport</keyword>
<evidence type="ECO:0000256" key="2">
    <source>
        <dbReference type="ARBA" id="ARBA00004533"/>
    </source>
</evidence>
<dbReference type="InterPro" id="IPR003593">
    <property type="entry name" value="AAA+_ATPase"/>
</dbReference>
<keyword evidence="8 12" id="KW-0067">ATP-binding</keyword>
<dbReference type="SUPFAM" id="SSF52540">
    <property type="entry name" value="P-loop containing nucleoside triphosphate hydrolases"/>
    <property type="match status" value="2"/>
</dbReference>
<keyword evidence="13" id="KW-1185">Reference proteome</keyword>
<dbReference type="Gene3D" id="3.40.50.300">
    <property type="entry name" value="P-loop containing nucleotide triphosphate hydrolases"/>
    <property type="match status" value="2"/>
</dbReference>
<evidence type="ECO:0000313" key="13">
    <source>
        <dbReference type="Proteomes" id="UP001140817"/>
    </source>
</evidence>